<comment type="caution">
    <text evidence="3">The sequence shown here is derived from an EMBL/GenBank/DDBJ whole genome shotgun (WGS) entry which is preliminary data.</text>
</comment>
<dbReference type="GO" id="GO:0071949">
    <property type="term" value="F:FAD binding"/>
    <property type="evidence" value="ECO:0007669"/>
    <property type="project" value="InterPro"/>
</dbReference>
<keyword evidence="4" id="KW-1185">Reference proteome</keyword>
<evidence type="ECO:0000259" key="2">
    <source>
        <dbReference type="Pfam" id="PF01494"/>
    </source>
</evidence>
<dbReference type="Pfam" id="PF01494">
    <property type="entry name" value="FAD_binding_3"/>
    <property type="match status" value="1"/>
</dbReference>
<dbReference type="PRINTS" id="PR00420">
    <property type="entry name" value="RNGMNOXGNASE"/>
</dbReference>
<dbReference type="RefSeq" id="WP_169684042.1">
    <property type="nucleotide sequence ID" value="NZ_JABBNU010000010.1"/>
</dbReference>
<dbReference type="AlphaFoldDB" id="A0A848J3D1"/>
<dbReference type="InterPro" id="IPR050631">
    <property type="entry name" value="PheA/TfdB_FAD_monoxygenase"/>
</dbReference>
<sequence>MNDPVLIVGAGPVGLLTALILDKFQVPSIIIEKRRSLPGIPRAIHLDGEVMGILRMVGLGSYIDAKTYYSEGLYLINKKSNNTFLEAKLKYTNRFDGSSYFFDQNELEAELIQKVNSSDYISFRYGNELTELINNEANIKSQEGEYIQKFSYLIGTDGANSMVARLLDIKYTKYPFAKSNYKVDFVTEDKINYLNRIEKFCSTNDSYVRMGFKNRVRVEFTCQNTEELPSREKIEQVAEVKIKRVLHADIYNFEAKIVTEWIRNNIILAGDSAHTMPPYIGEGLCSGIRDANNLAWKVALSYHNKENLNLLETYPRERIPNVKKYIGLTLLTGFLFTTRLKYLLKPLELLNTPLKITQKALNSGETNIIDRSFNLPVLVSKPSKFASEIEKLYGKFTLITSEELSDELLGYLIKKVEPMEVVIFRENENISREILNKLGIKKVRSLIIRPDLYVLFKGNLIDFASSNKYFKLPVY</sequence>
<evidence type="ECO:0000256" key="1">
    <source>
        <dbReference type="ARBA" id="ARBA00023002"/>
    </source>
</evidence>
<protein>
    <recommendedName>
        <fullName evidence="2">FAD-binding domain-containing protein</fullName>
    </recommendedName>
</protein>
<keyword evidence="1" id="KW-0560">Oxidoreductase</keyword>
<organism evidence="3 4">
    <name type="scientific">Marinigracilibium pacificum</name>
    <dbReference type="NCBI Taxonomy" id="2729599"/>
    <lineage>
        <taxon>Bacteria</taxon>
        <taxon>Pseudomonadati</taxon>
        <taxon>Bacteroidota</taxon>
        <taxon>Cytophagia</taxon>
        <taxon>Cytophagales</taxon>
        <taxon>Flammeovirgaceae</taxon>
        <taxon>Marinigracilibium</taxon>
    </lineage>
</organism>
<dbReference type="EMBL" id="JABBNU010000010">
    <property type="protein sequence ID" value="NMM50015.1"/>
    <property type="molecule type" value="Genomic_DNA"/>
</dbReference>
<name>A0A848J3D1_9BACT</name>
<feature type="domain" description="FAD-binding" evidence="2">
    <location>
        <begin position="4"/>
        <end position="325"/>
    </location>
</feature>
<dbReference type="SUPFAM" id="SSF51905">
    <property type="entry name" value="FAD/NAD(P)-binding domain"/>
    <property type="match status" value="1"/>
</dbReference>
<dbReference type="InterPro" id="IPR036188">
    <property type="entry name" value="FAD/NAD-bd_sf"/>
</dbReference>
<gene>
    <name evidence="3" type="ORF">HH304_16530</name>
</gene>
<dbReference type="Proteomes" id="UP000559010">
    <property type="component" value="Unassembled WGS sequence"/>
</dbReference>
<dbReference type="PANTHER" id="PTHR43476">
    <property type="entry name" value="3-(3-HYDROXY-PHENYL)PROPIONATE/3-HYDROXYCINNAMIC ACID HYDROXYLASE"/>
    <property type="match status" value="1"/>
</dbReference>
<reference evidence="3 4" key="1">
    <citation type="submission" date="2020-04" db="EMBL/GenBank/DDBJ databases">
        <title>Flammeovirgaceae bacterium KN852 isolated from deep sea.</title>
        <authorList>
            <person name="Zhang D.-C."/>
        </authorList>
    </citation>
    <scope>NUCLEOTIDE SEQUENCE [LARGE SCALE GENOMIC DNA]</scope>
    <source>
        <strain evidence="3 4">KN852</strain>
    </source>
</reference>
<proteinExistence type="predicted"/>
<dbReference type="GO" id="GO:0008688">
    <property type="term" value="F:3-(3-hydroxyphenyl)propionate hydroxylase activity"/>
    <property type="evidence" value="ECO:0007669"/>
    <property type="project" value="TreeGrafter"/>
</dbReference>
<dbReference type="GO" id="GO:0019622">
    <property type="term" value="P:3-(3-hydroxy)phenylpropionate catabolic process"/>
    <property type="evidence" value="ECO:0007669"/>
    <property type="project" value="TreeGrafter"/>
</dbReference>
<evidence type="ECO:0000313" key="3">
    <source>
        <dbReference type="EMBL" id="NMM50015.1"/>
    </source>
</evidence>
<evidence type="ECO:0000313" key="4">
    <source>
        <dbReference type="Proteomes" id="UP000559010"/>
    </source>
</evidence>
<dbReference type="Gene3D" id="3.50.50.60">
    <property type="entry name" value="FAD/NAD(P)-binding domain"/>
    <property type="match status" value="1"/>
</dbReference>
<dbReference type="PANTHER" id="PTHR43476:SF3">
    <property type="entry name" value="FAD-BINDING MONOOXYGENASE"/>
    <property type="match status" value="1"/>
</dbReference>
<accession>A0A848J3D1</accession>
<dbReference type="InterPro" id="IPR002938">
    <property type="entry name" value="FAD-bd"/>
</dbReference>
<dbReference type="Gene3D" id="3.30.9.10">
    <property type="entry name" value="D-Amino Acid Oxidase, subunit A, domain 2"/>
    <property type="match status" value="1"/>
</dbReference>